<evidence type="ECO:0000313" key="1">
    <source>
        <dbReference type="EMBL" id="CAG9765231.1"/>
    </source>
</evidence>
<dbReference type="PANTHER" id="PTHR21567:SF88">
    <property type="entry name" value="TOG DOMAIN-CONTAINING PROTEIN"/>
    <property type="match status" value="1"/>
</dbReference>
<keyword evidence="2" id="KW-1185">Reference proteome</keyword>
<dbReference type="Gene3D" id="1.25.10.10">
    <property type="entry name" value="Leucine-rich Repeat Variant"/>
    <property type="match status" value="1"/>
</dbReference>
<dbReference type="InterPro" id="IPR011989">
    <property type="entry name" value="ARM-like"/>
</dbReference>
<sequence>MQTNAKLKPIKDHPRVKNLFDSAPMVVPGNRNVAQKSLNPDVLKETSTQTSKTMVSLPLEESARMSPDSLSPKTNYYQQESVGEPDFHYKRKGCILRYLHKPKDEIKGELFAEDSLIKVFLDKKKFDESFSPRVSRSSFLQQTSPLRKIVSGTTNGNFKSHSYVAVSNKPPTALTRFTVTKIREKAPVPDNTKPVKYFCEKELALNLKTTTPSPKITKNYSFMSPTFSSEQKNKMREIDTVTKLISPTRRGRSASPTPNVDKSAIKKVPYIDKSSSSIFHNKPDPGGYELNLKSLNLDSSNSTIIETCPDANNSENELMQAITKIREEDWNVALRGLAEVLEICRTCDVNIVYPHMTIINQRIIDMLKSSRSHVCRTTCKAIGHLFEYVKDTRRPEFDEIVDTLLCRTADSNKFIKHDANLALDCMVTHIPILHAIRSLCAKGPEHKNSLVRIATARLVVCAVVIAGSSYILNPNNSDFTRKRIIVNMVKFLNDKTLEARKYGDRLHKLLYSDRLFEIYVRRYLDKDTAQKLKVCLKNPYKAR</sequence>
<evidence type="ECO:0000313" key="2">
    <source>
        <dbReference type="Proteomes" id="UP001152799"/>
    </source>
</evidence>
<proteinExistence type="predicted"/>
<dbReference type="InterPro" id="IPR016024">
    <property type="entry name" value="ARM-type_fold"/>
</dbReference>
<dbReference type="EMBL" id="OU892278">
    <property type="protein sequence ID" value="CAG9765231.1"/>
    <property type="molecule type" value="Genomic_DNA"/>
</dbReference>
<dbReference type="GO" id="GO:0045180">
    <property type="term" value="C:basal cortex"/>
    <property type="evidence" value="ECO:0007669"/>
    <property type="project" value="TreeGrafter"/>
</dbReference>
<dbReference type="PANTHER" id="PTHR21567">
    <property type="entry name" value="CLASP"/>
    <property type="match status" value="1"/>
</dbReference>
<dbReference type="AlphaFoldDB" id="A0A9N9MKX5"/>
<dbReference type="GO" id="GO:0090307">
    <property type="term" value="P:mitotic spindle assembly"/>
    <property type="evidence" value="ECO:0007669"/>
    <property type="project" value="TreeGrafter"/>
</dbReference>
<dbReference type="SUPFAM" id="SSF48371">
    <property type="entry name" value="ARM repeat"/>
    <property type="match status" value="1"/>
</dbReference>
<dbReference type="GO" id="GO:0005881">
    <property type="term" value="C:cytoplasmic microtubule"/>
    <property type="evidence" value="ECO:0007669"/>
    <property type="project" value="TreeGrafter"/>
</dbReference>
<evidence type="ECO:0008006" key="3">
    <source>
        <dbReference type="Google" id="ProtNLM"/>
    </source>
</evidence>
<dbReference type="GO" id="GO:0005876">
    <property type="term" value="C:spindle microtubule"/>
    <property type="evidence" value="ECO:0007669"/>
    <property type="project" value="TreeGrafter"/>
</dbReference>
<name>A0A9N9MKX5_9CUCU</name>
<accession>A0A9N9MKX5</accession>
<dbReference type="GO" id="GO:0040001">
    <property type="term" value="P:establishment of mitotic spindle localization"/>
    <property type="evidence" value="ECO:0007669"/>
    <property type="project" value="TreeGrafter"/>
</dbReference>
<dbReference type="Proteomes" id="UP001152799">
    <property type="component" value="Chromosome 2"/>
</dbReference>
<protein>
    <recommendedName>
        <fullName evidence="3">TOG domain-containing protein</fullName>
    </recommendedName>
</protein>
<dbReference type="GO" id="GO:0005815">
    <property type="term" value="C:microtubule organizing center"/>
    <property type="evidence" value="ECO:0007669"/>
    <property type="project" value="TreeGrafter"/>
</dbReference>
<dbReference type="GO" id="GO:0072686">
    <property type="term" value="C:mitotic spindle"/>
    <property type="evidence" value="ECO:0007669"/>
    <property type="project" value="TreeGrafter"/>
</dbReference>
<organism evidence="1 2">
    <name type="scientific">Ceutorhynchus assimilis</name>
    <name type="common">cabbage seed weevil</name>
    <dbReference type="NCBI Taxonomy" id="467358"/>
    <lineage>
        <taxon>Eukaryota</taxon>
        <taxon>Metazoa</taxon>
        <taxon>Ecdysozoa</taxon>
        <taxon>Arthropoda</taxon>
        <taxon>Hexapoda</taxon>
        <taxon>Insecta</taxon>
        <taxon>Pterygota</taxon>
        <taxon>Neoptera</taxon>
        <taxon>Endopterygota</taxon>
        <taxon>Coleoptera</taxon>
        <taxon>Polyphaga</taxon>
        <taxon>Cucujiformia</taxon>
        <taxon>Curculionidae</taxon>
        <taxon>Ceutorhynchinae</taxon>
        <taxon>Ceutorhynchus</taxon>
    </lineage>
</organism>
<gene>
    <name evidence="1" type="ORF">CEUTPL_LOCUS5845</name>
</gene>
<reference evidence="1" key="1">
    <citation type="submission" date="2022-01" db="EMBL/GenBank/DDBJ databases">
        <authorList>
            <person name="King R."/>
        </authorList>
    </citation>
    <scope>NUCLEOTIDE SEQUENCE</scope>
</reference>
<dbReference type="GO" id="GO:0000776">
    <property type="term" value="C:kinetochore"/>
    <property type="evidence" value="ECO:0007669"/>
    <property type="project" value="TreeGrafter"/>
</dbReference>
<dbReference type="OrthoDB" id="63891at2759"/>
<dbReference type="GO" id="GO:0008017">
    <property type="term" value="F:microtubule binding"/>
    <property type="evidence" value="ECO:0007669"/>
    <property type="project" value="TreeGrafter"/>
</dbReference>